<feature type="transmembrane region" description="Helical" evidence="1">
    <location>
        <begin position="96"/>
        <end position="114"/>
    </location>
</feature>
<protein>
    <recommendedName>
        <fullName evidence="2">TPM domain-containing protein</fullName>
    </recommendedName>
</protein>
<keyword evidence="1" id="KW-0472">Membrane</keyword>
<comment type="caution">
    <text evidence="3">The sequence shown here is derived from an EMBL/GenBank/DDBJ whole genome shotgun (WGS) entry which is preliminary data.</text>
</comment>
<feature type="domain" description="TPM" evidence="2">
    <location>
        <begin position="136"/>
        <end position="215"/>
    </location>
</feature>
<proteinExistence type="predicted"/>
<sequence length="239" mass="25741">MVTLAPQGLNADQKKSIVDAIVAAELKTAGEIVVVVARKSSDYNLVPWVYGIAIACCFPLLLLAFGFDPITLAEWVHASQSGGWRLGVDYSAYNEAQIGMVLIVIAQVLIVMLAQTLGRFSWVRDLLTPIWIKRQQVHQAALDQFVTQAMQETQARTGVLIYVSLKEKQAEIVADTGIYTKVDQGVWRDVIQDLVSAACAGDLAQGLVGAVAASATILAPHFPPIAGDANELSNKVILI</sequence>
<keyword evidence="1" id="KW-1133">Transmembrane helix</keyword>
<keyword evidence="4" id="KW-1185">Reference proteome</keyword>
<accession>A0ABQ4PSV3</accession>
<feature type="transmembrane region" description="Helical" evidence="1">
    <location>
        <begin position="48"/>
        <end position="67"/>
    </location>
</feature>
<reference evidence="3" key="2">
    <citation type="journal article" date="2023" name="ISME Commun">
        <title>Characterization of a bloom-associated alphaproteobacterial lineage, 'Candidatus Phycosocius': insights into freshwater algal-bacterial interactions.</title>
        <authorList>
            <person name="Tanabe Y."/>
            <person name="Yamaguchi H."/>
            <person name="Yoshida M."/>
            <person name="Kai A."/>
            <person name="Okazaki Y."/>
        </authorList>
    </citation>
    <scope>NUCLEOTIDE SEQUENCE</scope>
    <source>
        <strain evidence="3">BOTRYCO-1</strain>
    </source>
</reference>
<evidence type="ECO:0000259" key="2">
    <source>
        <dbReference type="Pfam" id="PF04536"/>
    </source>
</evidence>
<dbReference type="Proteomes" id="UP001161064">
    <property type="component" value="Unassembled WGS sequence"/>
</dbReference>
<organism evidence="3 4">
    <name type="scientific">Candidatus Phycosocius spiralis</name>
    <dbReference type="NCBI Taxonomy" id="2815099"/>
    <lineage>
        <taxon>Bacteria</taxon>
        <taxon>Pseudomonadati</taxon>
        <taxon>Pseudomonadota</taxon>
        <taxon>Alphaproteobacteria</taxon>
        <taxon>Caulobacterales</taxon>
        <taxon>Caulobacterales incertae sedis</taxon>
        <taxon>Candidatus Phycosocius</taxon>
    </lineage>
</organism>
<reference evidence="3" key="1">
    <citation type="submission" date="2021-05" db="EMBL/GenBank/DDBJ databases">
        <authorList>
            <person name="Tanabe Y."/>
        </authorList>
    </citation>
    <scope>NUCLEOTIDE SEQUENCE</scope>
    <source>
        <strain evidence="3">BOTRYCO-1</strain>
    </source>
</reference>
<dbReference type="Pfam" id="PF04536">
    <property type="entry name" value="TPM_phosphatase"/>
    <property type="match status" value="1"/>
</dbReference>
<dbReference type="PANTHER" id="PTHR30373:SF8">
    <property type="entry name" value="BLL7265 PROTEIN"/>
    <property type="match status" value="1"/>
</dbReference>
<dbReference type="InterPro" id="IPR007621">
    <property type="entry name" value="TPM_dom"/>
</dbReference>
<dbReference type="PANTHER" id="PTHR30373">
    <property type="entry name" value="UPF0603 PROTEIN YGCG"/>
    <property type="match status" value="1"/>
</dbReference>
<dbReference type="RefSeq" id="WP_284358542.1">
    <property type="nucleotide sequence ID" value="NZ_BPFZ01000001.1"/>
</dbReference>
<dbReference type="EMBL" id="BPFZ01000001">
    <property type="protein sequence ID" value="GIU66077.1"/>
    <property type="molecule type" value="Genomic_DNA"/>
</dbReference>
<gene>
    <name evidence="3" type="ORF">PsB1_0231</name>
</gene>
<name>A0ABQ4PSV3_9PROT</name>
<dbReference type="Gene3D" id="3.10.310.50">
    <property type="match status" value="1"/>
</dbReference>
<keyword evidence="1" id="KW-0812">Transmembrane</keyword>
<evidence type="ECO:0000313" key="4">
    <source>
        <dbReference type="Proteomes" id="UP001161064"/>
    </source>
</evidence>
<evidence type="ECO:0000256" key="1">
    <source>
        <dbReference type="SAM" id="Phobius"/>
    </source>
</evidence>
<evidence type="ECO:0000313" key="3">
    <source>
        <dbReference type="EMBL" id="GIU66077.1"/>
    </source>
</evidence>